<evidence type="ECO:0000313" key="2">
    <source>
        <dbReference type="EMBL" id="POS73483.1"/>
    </source>
</evidence>
<dbReference type="OrthoDB" id="5422293at2759"/>
<keyword evidence="3" id="KW-1185">Reference proteome</keyword>
<dbReference type="AlphaFoldDB" id="A0A2P5HTA9"/>
<organism evidence="2 3">
    <name type="scientific">Diaporthe helianthi</name>
    <dbReference type="NCBI Taxonomy" id="158607"/>
    <lineage>
        <taxon>Eukaryota</taxon>
        <taxon>Fungi</taxon>
        <taxon>Dikarya</taxon>
        <taxon>Ascomycota</taxon>
        <taxon>Pezizomycotina</taxon>
        <taxon>Sordariomycetes</taxon>
        <taxon>Sordariomycetidae</taxon>
        <taxon>Diaporthales</taxon>
        <taxon>Diaporthaceae</taxon>
        <taxon>Diaporthe</taxon>
    </lineage>
</organism>
<protein>
    <submittedName>
        <fullName evidence="2">Uncharacterized protein</fullName>
    </submittedName>
</protein>
<sequence>MKTMRSFFTKSPAPDIRSRDSHSPPQRPPTVSWILEHRAELQSQNASTRGRTPLASLYRIYEYFIAGNVAGMRTEVEFFFNQPSWTLAEIPDPKDPDPERYAVLAVLPHYMAHAFNRLIERGLPRGSPAIIMGDAVEAELKSRPMVLEKEPEWVAHVPRTQKTLVIPDKNGATPPENARSDKFVAMNIIAVAPYLAFV</sequence>
<dbReference type="InParanoid" id="A0A2P5HTA9"/>
<gene>
    <name evidence="2" type="ORF">DHEL01_v208118</name>
</gene>
<dbReference type="Proteomes" id="UP000094444">
    <property type="component" value="Unassembled WGS sequence"/>
</dbReference>
<feature type="region of interest" description="Disordered" evidence="1">
    <location>
        <begin position="1"/>
        <end position="29"/>
    </location>
</feature>
<accession>A0A2P5HTA9</accession>
<proteinExistence type="predicted"/>
<dbReference type="EMBL" id="MAVT02000790">
    <property type="protein sequence ID" value="POS73483.1"/>
    <property type="molecule type" value="Genomic_DNA"/>
</dbReference>
<evidence type="ECO:0000256" key="1">
    <source>
        <dbReference type="SAM" id="MobiDB-lite"/>
    </source>
</evidence>
<name>A0A2P5HTA9_DIAHE</name>
<comment type="caution">
    <text evidence="2">The sequence shown here is derived from an EMBL/GenBank/DDBJ whole genome shotgun (WGS) entry which is preliminary data.</text>
</comment>
<reference evidence="2" key="1">
    <citation type="submission" date="2017-09" db="EMBL/GenBank/DDBJ databases">
        <title>Polyketide synthases of a Diaporthe helianthi virulent isolate.</title>
        <authorList>
            <person name="Baroncelli R."/>
        </authorList>
    </citation>
    <scope>NUCLEOTIDE SEQUENCE [LARGE SCALE GENOMIC DNA]</scope>
    <source>
        <strain evidence="2">7/96</strain>
    </source>
</reference>
<evidence type="ECO:0000313" key="3">
    <source>
        <dbReference type="Proteomes" id="UP000094444"/>
    </source>
</evidence>